<dbReference type="RefSeq" id="WP_013561208.1">
    <property type="nucleotide sequence ID" value="NC_014960.1"/>
</dbReference>
<keyword evidence="4" id="KW-1015">Disulfide bond</keyword>
<dbReference type="Gene3D" id="3.40.30.10">
    <property type="entry name" value="Glutaredoxin"/>
    <property type="match status" value="1"/>
</dbReference>
<keyword evidence="9" id="KW-1185">Reference proteome</keyword>
<feature type="domain" description="Thioredoxin" evidence="7">
    <location>
        <begin position="50"/>
        <end position="241"/>
    </location>
</feature>
<dbReference type="GO" id="GO:0016491">
    <property type="term" value="F:oxidoreductase activity"/>
    <property type="evidence" value="ECO:0007669"/>
    <property type="project" value="UniProtKB-KW"/>
</dbReference>
<sequence>MEEQLNPLEVSNAAPRRNLRWLYTLPVAFALGFAVAYFAFAVPLQKEVNSLKNQLAQSNQAVDVPQQVQRYDVPVDDDPAFGPADAPITIIEFSDYECPFCRKWHLEVWPRIQEEFGGQVRLVYRDFPLYGLHANAAPSANAANCAGEQGKYWEYHDGLFTYEGGYSRAAFEEIGKQVGLEMTAFTQCLDENRYKDEVEADYAYAADLGVQSTPTFFINGLALIGAQPYEVFRQVIQMELNGEIPR</sequence>
<evidence type="ECO:0000256" key="4">
    <source>
        <dbReference type="ARBA" id="ARBA00023157"/>
    </source>
</evidence>
<name>E8N1C0_ANATU</name>
<dbReference type="OrthoDB" id="9784686at2"/>
<keyword evidence="6" id="KW-1133">Transmembrane helix</keyword>
<dbReference type="HOGENOM" id="CLU_000288_47_1_0"/>
<organism evidence="8 9">
    <name type="scientific">Anaerolinea thermophila (strain DSM 14523 / JCM 11388 / NBRC 100420 / UNI-1)</name>
    <dbReference type="NCBI Taxonomy" id="926569"/>
    <lineage>
        <taxon>Bacteria</taxon>
        <taxon>Bacillati</taxon>
        <taxon>Chloroflexota</taxon>
        <taxon>Anaerolineae</taxon>
        <taxon>Anaerolineales</taxon>
        <taxon>Anaerolineaceae</taxon>
        <taxon>Anaerolinea</taxon>
    </lineage>
</organism>
<evidence type="ECO:0000313" key="9">
    <source>
        <dbReference type="Proteomes" id="UP000008922"/>
    </source>
</evidence>
<dbReference type="Pfam" id="PF13462">
    <property type="entry name" value="Thioredoxin_4"/>
    <property type="match status" value="1"/>
</dbReference>
<dbReference type="FunCoup" id="E8N1C0">
    <property type="interactions" value="5"/>
</dbReference>
<proteinExistence type="inferred from homology"/>
<evidence type="ECO:0000256" key="5">
    <source>
        <dbReference type="ARBA" id="ARBA00023284"/>
    </source>
</evidence>
<dbReference type="PANTHER" id="PTHR13887:SF14">
    <property type="entry name" value="DISULFIDE BOND FORMATION PROTEIN D"/>
    <property type="match status" value="1"/>
</dbReference>
<evidence type="ECO:0000256" key="3">
    <source>
        <dbReference type="ARBA" id="ARBA00023002"/>
    </source>
</evidence>
<dbReference type="eggNOG" id="COG1651">
    <property type="taxonomic scope" value="Bacteria"/>
</dbReference>
<keyword evidence="5" id="KW-0676">Redox-active center</keyword>
<dbReference type="InParanoid" id="E8N1C0"/>
<evidence type="ECO:0000256" key="1">
    <source>
        <dbReference type="ARBA" id="ARBA00005791"/>
    </source>
</evidence>
<accession>E8N1C0</accession>
<keyword evidence="6" id="KW-0812">Transmembrane</keyword>
<evidence type="ECO:0000259" key="7">
    <source>
        <dbReference type="PROSITE" id="PS51352"/>
    </source>
</evidence>
<evidence type="ECO:0000313" key="8">
    <source>
        <dbReference type="EMBL" id="BAJ64863.1"/>
    </source>
</evidence>
<evidence type="ECO:0000256" key="6">
    <source>
        <dbReference type="SAM" id="Phobius"/>
    </source>
</evidence>
<dbReference type="InterPro" id="IPR013766">
    <property type="entry name" value="Thioredoxin_domain"/>
</dbReference>
<keyword evidence="6" id="KW-0472">Membrane</keyword>
<dbReference type="EMBL" id="AP012029">
    <property type="protein sequence ID" value="BAJ64863.1"/>
    <property type="molecule type" value="Genomic_DNA"/>
</dbReference>
<feature type="transmembrane region" description="Helical" evidence="6">
    <location>
        <begin position="21"/>
        <end position="44"/>
    </location>
</feature>
<dbReference type="STRING" id="926569.ANT_28370"/>
<dbReference type="PROSITE" id="PS51352">
    <property type="entry name" value="THIOREDOXIN_2"/>
    <property type="match status" value="1"/>
</dbReference>
<protein>
    <submittedName>
        <fullName evidence="8">DSBA oxidoreductase family protein</fullName>
    </submittedName>
</protein>
<dbReference type="InterPro" id="IPR036249">
    <property type="entry name" value="Thioredoxin-like_sf"/>
</dbReference>
<dbReference type="InterPro" id="IPR012336">
    <property type="entry name" value="Thioredoxin-like_fold"/>
</dbReference>
<dbReference type="KEGG" id="atm:ANT_28370"/>
<dbReference type="SUPFAM" id="SSF52833">
    <property type="entry name" value="Thioredoxin-like"/>
    <property type="match status" value="1"/>
</dbReference>
<comment type="similarity">
    <text evidence="1">Belongs to the thioredoxin family. DsbA subfamily.</text>
</comment>
<dbReference type="Proteomes" id="UP000008922">
    <property type="component" value="Chromosome"/>
</dbReference>
<reference evidence="8 9" key="1">
    <citation type="submission" date="2010-12" db="EMBL/GenBank/DDBJ databases">
        <title>Whole genome sequence of Anaerolinea thermophila UNI-1.</title>
        <authorList>
            <person name="Narita-Yamada S."/>
            <person name="Kishi E."/>
            <person name="Watanabe Y."/>
            <person name="Takasaki K."/>
            <person name="Ankai A."/>
            <person name="Oguchi A."/>
            <person name="Fukui S."/>
            <person name="Takahashi M."/>
            <person name="Yashiro I."/>
            <person name="Hosoyama A."/>
            <person name="Sekiguchi Y."/>
            <person name="Hanada S."/>
            <person name="Fujita N."/>
        </authorList>
    </citation>
    <scope>NUCLEOTIDE SEQUENCE [LARGE SCALE GENOMIC DNA]</scope>
    <source>
        <strain evidence="9">DSM 14523 / JCM 11388 / NBRC 100420 / UNI-1</strain>
    </source>
</reference>
<evidence type="ECO:0000256" key="2">
    <source>
        <dbReference type="ARBA" id="ARBA00022729"/>
    </source>
</evidence>
<dbReference type="PANTHER" id="PTHR13887">
    <property type="entry name" value="GLUTATHIONE S-TRANSFERASE KAPPA"/>
    <property type="match status" value="1"/>
</dbReference>
<gene>
    <name evidence="8" type="ordered locus">ANT_28370</name>
</gene>
<dbReference type="AlphaFoldDB" id="E8N1C0"/>
<keyword evidence="3" id="KW-0560">Oxidoreductase</keyword>
<keyword evidence="2" id="KW-0732">Signal</keyword>